<dbReference type="RefSeq" id="WP_189089443.1">
    <property type="nucleotide sequence ID" value="NZ_BMQL01000007.1"/>
</dbReference>
<proteinExistence type="predicted"/>
<keyword evidence="3" id="KW-1185">Reference proteome</keyword>
<feature type="transmembrane region" description="Helical" evidence="1">
    <location>
        <begin position="29"/>
        <end position="47"/>
    </location>
</feature>
<keyword evidence="1" id="KW-0472">Membrane</keyword>
<dbReference type="Proteomes" id="UP000603865">
    <property type="component" value="Unassembled WGS sequence"/>
</dbReference>
<dbReference type="PANTHER" id="PTHR36840:SF1">
    <property type="entry name" value="BLL5714 PROTEIN"/>
    <property type="match status" value="1"/>
</dbReference>
<reference evidence="2" key="2">
    <citation type="submission" date="2020-09" db="EMBL/GenBank/DDBJ databases">
        <authorList>
            <person name="Sun Q."/>
            <person name="Ohkuma M."/>
        </authorList>
    </citation>
    <scope>NUCLEOTIDE SEQUENCE</scope>
    <source>
        <strain evidence="2">JCM 31311</strain>
    </source>
</reference>
<dbReference type="Pfam" id="PF06772">
    <property type="entry name" value="LtrA"/>
    <property type="match status" value="1"/>
</dbReference>
<keyword evidence="1" id="KW-1133">Transmembrane helix</keyword>
<evidence type="ECO:0000313" key="3">
    <source>
        <dbReference type="Proteomes" id="UP000603865"/>
    </source>
</evidence>
<feature type="transmembrane region" description="Helical" evidence="1">
    <location>
        <begin position="232"/>
        <end position="254"/>
    </location>
</feature>
<comment type="caution">
    <text evidence="2">The sequence shown here is derived from an EMBL/GenBank/DDBJ whole genome shotgun (WGS) entry which is preliminary data.</text>
</comment>
<feature type="transmembrane region" description="Helical" evidence="1">
    <location>
        <begin position="84"/>
        <end position="102"/>
    </location>
</feature>
<evidence type="ECO:0000256" key="1">
    <source>
        <dbReference type="SAM" id="Phobius"/>
    </source>
</evidence>
<feature type="transmembrane region" description="Helical" evidence="1">
    <location>
        <begin position="166"/>
        <end position="187"/>
    </location>
</feature>
<feature type="transmembrane region" description="Helical" evidence="1">
    <location>
        <begin position="274"/>
        <end position="299"/>
    </location>
</feature>
<evidence type="ECO:0000313" key="2">
    <source>
        <dbReference type="EMBL" id="GGR05173.1"/>
    </source>
</evidence>
<evidence type="ECO:0008006" key="4">
    <source>
        <dbReference type="Google" id="ProtNLM"/>
    </source>
</evidence>
<gene>
    <name evidence="2" type="ORF">GCM10008957_17610</name>
</gene>
<reference evidence="2" key="1">
    <citation type="journal article" date="2014" name="Int. J. Syst. Evol. Microbiol.">
        <title>Complete genome sequence of Corynebacterium casei LMG S-19264T (=DSM 44701T), isolated from a smear-ripened cheese.</title>
        <authorList>
            <consortium name="US DOE Joint Genome Institute (JGI-PGF)"/>
            <person name="Walter F."/>
            <person name="Albersmeier A."/>
            <person name="Kalinowski J."/>
            <person name="Ruckert C."/>
        </authorList>
    </citation>
    <scope>NUCLEOTIDE SEQUENCE</scope>
    <source>
        <strain evidence="2">JCM 31311</strain>
    </source>
</reference>
<dbReference type="AlphaFoldDB" id="A0A918C4E8"/>
<name>A0A918C4E8_9DEIO</name>
<keyword evidence="1" id="KW-0812">Transmembrane</keyword>
<organism evidence="2 3">
    <name type="scientific">Deinococcus ruber</name>
    <dbReference type="NCBI Taxonomy" id="1848197"/>
    <lineage>
        <taxon>Bacteria</taxon>
        <taxon>Thermotogati</taxon>
        <taxon>Deinococcota</taxon>
        <taxon>Deinococci</taxon>
        <taxon>Deinococcales</taxon>
        <taxon>Deinococcaceae</taxon>
        <taxon>Deinococcus</taxon>
    </lineage>
</organism>
<feature type="transmembrane region" description="Helical" evidence="1">
    <location>
        <begin position="114"/>
        <end position="131"/>
    </location>
</feature>
<accession>A0A918C4E8</accession>
<dbReference type="EMBL" id="BMQL01000007">
    <property type="protein sequence ID" value="GGR05173.1"/>
    <property type="molecule type" value="Genomic_DNA"/>
</dbReference>
<sequence>MIRNFRRWWMTPALHGPDDTAKRVTWLELFYDLVFVVVISRLAHHLGTHPDVSGLQSFVLLFVPVWWVWVSGTYYNERFETFDLSFRFFTFLQMLAVAAIAATAEDGTGRTVQGFALSYAFARLILTLMWWRAGRHNVSVRPVTNVYVAGFSVSIALWTLSAFVPAAPLATTLRVLGLLIELGVPLLTLRHQRQVFLGSARKLPERFGLFVIIVLGESLVGVTNGLADTEIFSGTVLLRFFLGMLVGFGLWWVYFDNIGRREPRSQAGSLTLLFWVYLHLPLVMGIAAVGAMLAHVVGLPVAELHSGAEEGVRWLLAGGFALSYLCMAGLEPTLEPEEPVLVPPLLSVSLRIATALAALLLPLLHVALPWMLAGLVALHLIHMVVGVRAWFASEHAGRNDVH</sequence>
<feature type="transmembrane region" description="Helical" evidence="1">
    <location>
        <begin position="53"/>
        <end position="72"/>
    </location>
</feature>
<protein>
    <recommendedName>
        <fullName evidence="4">Low temperature requirement protein A</fullName>
    </recommendedName>
</protein>
<dbReference type="InterPro" id="IPR010640">
    <property type="entry name" value="Low_temperature_requirement_A"/>
</dbReference>
<feature type="transmembrane region" description="Helical" evidence="1">
    <location>
        <begin position="370"/>
        <end position="391"/>
    </location>
</feature>
<feature type="transmembrane region" description="Helical" evidence="1">
    <location>
        <begin position="207"/>
        <end position="226"/>
    </location>
</feature>
<dbReference type="PANTHER" id="PTHR36840">
    <property type="entry name" value="BLL5714 PROTEIN"/>
    <property type="match status" value="1"/>
</dbReference>
<feature type="transmembrane region" description="Helical" evidence="1">
    <location>
        <begin position="143"/>
        <end position="160"/>
    </location>
</feature>